<gene>
    <name evidence="2" type="ORF">NEILACOT_04923</name>
</gene>
<organism evidence="2 3">
    <name type="scientific">Neisseria lactamica ATCC 23970</name>
    <dbReference type="NCBI Taxonomy" id="546265"/>
    <lineage>
        <taxon>Bacteria</taxon>
        <taxon>Pseudomonadati</taxon>
        <taxon>Pseudomonadota</taxon>
        <taxon>Betaproteobacteria</taxon>
        <taxon>Neisseriales</taxon>
        <taxon>Neisseriaceae</taxon>
        <taxon>Neisseria</taxon>
    </lineage>
</organism>
<evidence type="ECO:0000313" key="3">
    <source>
        <dbReference type="Proteomes" id="UP000003843"/>
    </source>
</evidence>
<dbReference type="AlphaFoldDB" id="D0WBJ7"/>
<reference evidence="2 3" key="1">
    <citation type="submission" date="2009-10" db="EMBL/GenBank/DDBJ databases">
        <authorList>
            <person name="Weinstock G."/>
            <person name="Sodergren E."/>
            <person name="Clifton S."/>
            <person name="Fulton L."/>
            <person name="Fulton B."/>
            <person name="Courtney L."/>
            <person name="Fronick C."/>
            <person name="Harrison M."/>
            <person name="Strong C."/>
            <person name="Farmer C."/>
            <person name="Delahaunty K."/>
            <person name="Markovic C."/>
            <person name="Hall O."/>
            <person name="Minx P."/>
            <person name="Tomlinson C."/>
            <person name="Mitreva M."/>
            <person name="Nelson J."/>
            <person name="Hou S."/>
            <person name="Wollam A."/>
            <person name="Pepin K.H."/>
            <person name="Johnson M."/>
            <person name="Bhonagiri V."/>
            <person name="Nash W.E."/>
            <person name="Warren W."/>
            <person name="Chinwalla A."/>
            <person name="Mardis E.R."/>
            <person name="Wilson R.K."/>
        </authorList>
    </citation>
    <scope>NUCLEOTIDE SEQUENCE [LARGE SCALE GENOMIC DNA]</scope>
    <source>
        <strain evidence="2 3">ATCC 23970</strain>
    </source>
</reference>
<sequence>MGALFDGLAGTFACLCAVCHIGISWKKNKFCKRAILKGVYIICKPFLSIRPPDTLTAQKNGKIGRTFSSPFRNRIIF</sequence>
<evidence type="ECO:0000256" key="1">
    <source>
        <dbReference type="SAM" id="Phobius"/>
    </source>
</evidence>
<name>D0WBJ7_NEILA</name>
<feature type="transmembrane region" description="Helical" evidence="1">
    <location>
        <begin position="6"/>
        <end position="25"/>
    </location>
</feature>
<keyword evidence="1" id="KW-0472">Membrane</keyword>
<dbReference type="Proteomes" id="UP000003843">
    <property type="component" value="Unassembled WGS sequence"/>
</dbReference>
<keyword evidence="1" id="KW-1133">Transmembrane helix</keyword>
<evidence type="ECO:0000313" key="2">
    <source>
        <dbReference type="EMBL" id="EEZ75049.1"/>
    </source>
</evidence>
<keyword evidence="1" id="KW-0812">Transmembrane</keyword>
<comment type="caution">
    <text evidence="2">The sequence shown here is derived from an EMBL/GenBank/DDBJ whole genome shotgun (WGS) entry which is preliminary data.</text>
</comment>
<protein>
    <submittedName>
        <fullName evidence="2">Uncharacterized protein</fullName>
    </submittedName>
</protein>
<accession>D0WBJ7</accession>
<dbReference type="EMBL" id="ACEQ02000024">
    <property type="protein sequence ID" value="EEZ75049.1"/>
    <property type="molecule type" value="Genomic_DNA"/>
</dbReference>
<proteinExistence type="predicted"/>